<dbReference type="CDD" id="cd00569">
    <property type="entry name" value="HTH_Hin_like"/>
    <property type="match status" value="1"/>
</dbReference>
<keyword evidence="2" id="KW-0238">DNA-binding</keyword>
<dbReference type="InterPro" id="IPR006120">
    <property type="entry name" value="Resolvase_HTH_dom"/>
</dbReference>
<dbReference type="GO" id="GO:0003677">
    <property type="term" value="F:DNA binding"/>
    <property type="evidence" value="ECO:0007669"/>
    <property type="project" value="UniProtKB-KW"/>
</dbReference>
<reference evidence="5" key="1">
    <citation type="submission" date="2018-11" db="EMBL/GenBank/DDBJ databases">
        <authorList>
            <consortium name="NARMS: The National Antimicrobial Resistance Monitoring System"/>
        </authorList>
    </citation>
    <scope>NUCLEOTIDE SEQUENCE</scope>
    <source>
        <strain evidence="5">FSIS11816131</strain>
    </source>
</reference>
<sequence>MGRSRRHLVVLVEELRERSVNFRSLTDSIDTSTPMGRFFFHIMGALAEMERELIVERTRAGLEAARAQGRIGGRRPKLTPEQWAQAGRLIGAGVPRQKVAIIYDVGLSTLYRKFPAGYR</sequence>
<evidence type="ECO:0000256" key="3">
    <source>
        <dbReference type="ARBA" id="ARBA00023172"/>
    </source>
</evidence>
<dbReference type="InterPro" id="IPR050639">
    <property type="entry name" value="SSR_resolvase"/>
</dbReference>
<dbReference type="PANTHER" id="PTHR30461:SF2">
    <property type="entry name" value="SERINE RECOMBINASE PINE-RELATED"/>
    <property type="match status" value="1"/>
</dbReference>
<gene>
    <name evidence="5" type="ORF">EIN57_02480</name>
</gene>
<dbReference type="InterPro" id="IPR009057">
    <property type="entry name" value="Homeodomain-like_sf"/>
</dbReference>
<dbReference type="Gene3D" id="3.40.50.1390">
    <property type="entry name" value="Resolvase, N-terminal catalytic domain"/>
    <property type="match status" value="1"/>
</dbReference>
<organism evidence="5">
    <name type="scientific">Salmonella muenster</name>
    <dbReference type="NCBI Taxonomy" id="82689"/>
    <lineage>
        <taxon>Bacteria</taxon>
        <taxon>Pseudomonadati</taxon>
        <taxon>Pseudomonadota</taxon>
        <taxon>Gammaproteobacteria</taxon>
        <taxon>Enterobacterales</taxon>
        <taxon>Enterobacteriaceae</taxon>
        <taxon>Salmonella</taxon>
    </lineage>
</organism>
<evidence type="ECO:0000256" key="1">
    <source>
        <dbReference type="ARBA" id="ARBA00009913"/>
    </source>
</evidence>
<dbReference type="FunFam" id="1.10.10.60:FF:000352">
    <property type="entry name" value="Site-specific DNA recombinase"/>
    <property type="match status" value="1"/>
</dbReference>
<evidence type="ECO:0000259" key="4">
    <source>
        <dbReference type="PROSITE" id="PS51736"/>
    </source>
</evidence>
<dbReference type="SUPFAM" id="SSF46689">
    <property type="entry name" value="Homeodomain-like"/>
    <property type="match status" value="1"/>
</dbReference>
<dbReference type="Pfam" id="PF00239">
    <property type="entry name" value="Resolvase"/>
    <property type="match status" value="1"/>
</dbReference>
<name>A0A5X5CLY6_SALMS</name>
<dbReference type="InterPro" id="IPR036162">
    <property type="entry name" value="Resolvase-like_N_sf"/>
</dbReference>
<dbReference type="InterPro" id="IPR006119">
    <property type="entry name" value="Resolv_N"/>
</dbReference>
<proteinExistence type="inferred from homology"/>
<dbReference type="GO" id="GO:0000150">
    <property type="term" value="F:DNA strand exchange activity"/>
    <property type="evidence" value="ECO:0007669"/>
    <property type="project" value="InterPro"/>
</dbReference>
<dbReference type="CDD" id="cd03768">
    <property type="entry name" value="SR_ResInv"/>
    <property type="match status" value="1"/>
</dbReference>
<dbReference type="SUPFAM" id="SSF53041">
    <property type="entry name" value="Resolvase-like"/>
    <property type="match status" value="1"/>
</dbReference>
<evidence type="ECO:0000256" key="2">
    <source>
        <dbReference type="ARBA" id="ARBA00023125"/>
    </source>
</evidence>
<dbReference type="PANTHER" id="PTHR30461">
    <property type="entry name" value="DNA-INVERTASE FROM LAMBDOID PROPHAGE"/>
    <property type="match status" value="1"/>
</dbReference>
<feature type="domain" description="Resolvase/invertase-type recombinase catalytic" evidence="4">
    <location>
        <begin position="1"/>
        <end position="69"/>
    </location>
</feature>
<protein>
    <submittedName>
        <fullName evidence="5">Recombinase family protein</fullName>
    </submittedName>
</protein>
<dbReference type="Gene3D" id="1.10.10.60">
    <property type="entry name" value="Homeodomain-like"/>
    <property type="match status" value="1"/>
</dbReference>
<comment type="caution">
    <text evidence="5">The sequence shown here is derived from an EMBL/GenBank/DDBJ whole genome shotgun (WGS) entry which is preliminary data.</text>
</comment>
<accession>A0A5X5CLY6</accession>
<comment type="similarity">
    <text evidence="1">Belongs to the site-specific recombinase resolvase family.</text>
</comment>
<dbReference type="Pfam" id="PF02796">
    <property type="entry name" value="HTH_7"/>
    <property type="match status" value="1"/>
</dbReference>
<dbReference type="PROSITE" id="PS51736">
    <property type="entry name" value="RECOMBINASES_3"/>
    <property type="match status" value="1"/>
</dbReference>
<dbReference type="AlphaFoldDB" id="A0A5X5CLY6"/>
<keyword evidence="3" id="KW-0233">DNA recombination</keyword>
<evidence type="ECO:0000313" key="5">
    <source>
        <dbReference type="EMBL" id="ECA0461863.1"/>
    </source>
</evidence>
<dbReference type="EMBL" id="AAHTBZ010000002">
    <property type="protein sequence ID" value="ECA0461863.1"/>
    <property type="molecule type" value="Genomic_DNA"/>
</dbReference>